<gene>
    <name evidence="5" type="primary">BPI</name>
    <name evidence="5" type="ORF">Tcan_10688</name>
</gene>
<evidence type="ECO:0000313" key="5">
    <source>
        <dbReference type="EMBL" id="KHN83092.1"/>
    </source>
</evidence>
<comment type="caution">
    <text evidence="5">The sequence shown here is derived from an EMBL/GenBank/DDBJ whole genome shotgun (WGS) entry which is preliminary data.</text>
</comment>
<keyword evidence="6" id="KW-1185">Reference proteome</keyword>
<feature type="domain" description="Lipid-binding serum glycoprotein C-terminal" evidence="4">
    <location>
        <begin position="396"/>
        <end position="642"/>
    </location>
</feature>
<evidence type="ECO:0000259" key="4">
    <source>
        <dbReference type="SMART" id="SM00329"/>
    </source>
</evidence>
<keyword evidence="2" id="KW-1015">Disulfide bond</keyword>
<dbReference type="SMART" id="SM00328">
    <property type="entry name" value="BPI1"/>
    <property type="match status" value="1"/>
</dbReference>
<dbReference type="EMBL" id="JPKZ01001219">
    <property type="protein sequence ID" value="KHN83092.1"/>
    <property type="molecule type" value="Genomic_DNA"/>
</dbReference>
<dbReference type="Proteomes" id="UP000031036">
    <property type="component" value="Unassembled WGS sequence"/>
</dbReference>
<feature type="domain" description="Lipid-binding serum glycoprotein N-terminal" evidence="3">
    <location>
        <begin position="24"/>
        <end position="248"/>
    </location>
</feature>
<dbReference type="SUPFAM" id="SSF55394">
    <property type="entry name" value="Bactericidal permeability-increasing protein, BPI"/>
    <property type="match status" value="2"/>
</dbReference>
<dbReference type="GO" id="GO:0008289">
    <property type="term" value="F:lipid binding"/>
    <property type="evidence" value="ECO:0007669"/>
    <property type="project" value="InterPro"/>
</dbReference>
<dbReference type="Pfam" id="PF01273">
    <property type="entry name" value="LBP_BPI_CETP"/>
    <property type="match status" value="1"/>
</dbReference>
<evidence type="ECO:0000256" key="2">
    <source>
        <dbReference type="ARBA" id="ARBA00023157"/>
    </source>
</evidence>
<dbReference type="AlphaFoldDB" id="A0A0B2VNS3"/>
<dbReference type="InterPro" id="IPR032942">
    <property type="entry name" value="BPI/LBP/Plunc"/>
</dbReference>
<dbReference type="PANTHER" id="PTHR10504:SF144">
    <property type="entry name" value="BPI1 DOMAIN-CONTAINING PROTEIN"/>
    <property type="match status" value="1"/>
</dbReference>
<accession>A0A0B2VNS3</accession>
<dbReference type="PANTHER" id="PTHR10504">
    <property type="entry name" value="BACTERICIDAL PERMEABILITY-INCREASING BPI PROTEIN-RELATED"/>
    <property type="match status" value="1"/>
</dbReference>
<dbReference type="GO" id="GO:0005615">
    <property type="term" value="C:extracellular space"/>
    <property type="evidence" value="ECO:0007669"/>
    <property type="project" value="TreeGrafter"/>
</dbReference>
<evidence type="ECO:0000313" key="6">
    <source>
        <dbReference type="Proteomes" id="UP000031036"/>
    </source>
</evidence>
<dbReference type="InterPro" id="IPR017942">
    <property type="entry name" value="Lipid-bd_serum_glycop_N"/>
</dbReference>
<organism evidence="5 6">
    <name type="scientific">Toxocara canis</name>
    <name type="common">Canine roundworm</name>
    <dbReference type="NCBI Taxonomy" id="6265"/>
    <lineage>
        <taxon>Eukaryota</taxon>
        <taxon>Metazoa</taxon>
        <taxon>Ecdysozoa</taxon>
        <taxon>Nematoda</taxon>
        <taxon>Chromadorea</taxon>
        <taxon>Rhabditida</taxon>
        <taxon>Spirurina</taxon>
        <taxon>Ascaridomorpha</taxon>
        <taxon>Ascaridoidea</taxon>
        <taxon>Toxocaridae</taxon>
        <taxon>Toxocara</taxon>
    </lineage>
</organism>
<evidence type="ECO:0000259" key="3">
    <source>
        <dbReference type="SMART" id="SM00328"/>
    </source>
</evidence>
<dbReference type="STRING" id="6265.A0A0B2VNS3"/>
<protein>
    <submittedName>
        <fullName evidence="5">Bactericidal permeability-increasing protein</fullName>
    </submittedName>
</protein>
<dbReference type="Gene3D" id="3.15.10.10">
    <property type="entry name" value="Bactericidal permeability-increasing protein, domain 1"/>
    <property type="match status" value="1"/>
</dbReference>
<name>A0A0B2VNS3_TOXCA</name>
<dbReference type="OMA" id="FELRIMG"/>
<dbReference type="InterPro" id="IPR001124">
    <property type="entry name" value="Lipid-bd_serum_glycop_C"/>
</dbReference>
<dbReference type="SMART" id="SM00329">
    <property type="entry name" value="BPI2"/>
    <property type="match status" value="1"/>
</dbReference>
<sequence>MTNALDFNPVLLGGNRGLAGISVRLNTRGFQYLSALAANIISQQIGRAQIPDIKQCLPQVNGCVFVYNIYISYYRCPRKVAIYPTPNNRIRFSITNFELRIMGRLGGQVNVLLPLGLFGILCMDADQISLDVELAIMRNNMGGVYLEVTGCRAYVGFVNIYIMNGGIIGFIVNTGFRNMVSAQVRQMIPNRLCSMVPGLINNMINPRLNTLPQLIPFSQISSGIISAIRSSSQIPAYCHSPLCQRMASNQTATSQTPTPQTNTIQQPTASVQQLSNSGVQNFNGRRNIVNRQRYSFARRMSANKTATSSSMVRQRNKRAFGDPCAGCPPPSTQSSTLQQVLQALDLRKLYDLALSVQIMGTYATFNDFTINLSGEFSPRGWDGTPFGAFPLYFPYAIGQPMIEAVISDYTINSLLYWMHKRQFIELRISPDTPAFSSLLSTTCGEDYDESDETASNEVRRTVRRKILRLLRRSKRQSIAELEALGVCIGDIAPELAEKYPNRKLFLFVRTARAPSILISARNGGMASVDLIVDVTMYLNGTNTRVGNLRITIVMDIALRLRGNWITGSAKLRVLKITDTEQTLGITQDALDNISNLAKGAIVKALNQALAKGISSPLSSIRLPVYTYNVQVGTIDHGLYFGADINLPSSIFGGFSPGPGIVLCQ</sequence>
<comment type="similarity">
    <text evidence="1">Belongs to the BPI/LBP/Plunc superfamily. BPI/LBP family.</text>
</comment>
<reference evidence="5 6" key="1">
    <citation type="submission" date="2014-11" db="EMBL/GenBank/DDBJ databases">
        <title>Genetic blueprint of the zoonotic pathogen Toxocara canis.</title>
        <authorList>
            <person name="Zhu X.-Q."/>
            <person name="Korhonen P.K."/>
            <person name="Cai H."/>
            <person name="Young N.D."/>
            <person name="Nejsum P."/>
            <person name="von Samson-Himmelstjerna G."/>
            <person name="Boag P.R."/>
            <person name="Tan P."/>
            <person name="Li Q."/>
            <person name="Min J."/>
            <person name="Yang Y."/>
            <person name="Wang X."/>
            <person name="Fang X."/>
            <person name="Hall R.S."/>
            <person name="Hofmann A."/>
            <person name="Sternberg P.W."/>
            <person name="Jex A.R."/>
            <person name="Gasser R.B."/>
        </authorList>
    </citation>
    <scope>NUCLEOTIDE SEQUENCE [LARGE SCALE GENOMIC DNA]</scope>
    <source>
        <strain evidence="5">PN_DK_2014</strain>
    </source>
</reference>
<dbReference type="Gene3D" id="3.15.20.10">
    <property type="entry name" value="Bactericidal permeability-increasing protein, domain 2"/>
    <property type="match status" value="1"/>
</dbReference>
<evidence type="ECO:0000256" key="1">
    <source>
        <dbReference type="ARBA" id="ARBA00007292"/>
    </source>
</evidence>
<dbReference type="OrthoDB" id="5874601at2759"/>
<dbReference type="Pfam" id="PF02886">
    <property type="entry name" value="LBP_BPI_CETP_C"/>
    <property type="match status" value="1"/>
</dbReference>
<proteinExistence type="inferred from homology"/>
<dbReference type="InterPro" id="IPR017943">
    <property type="entry name" value="Bactericidal_perm-incr_a/b_dom"/>
</dbReference>